<accession>A0A9P8US35</accession>
<proteinExistence type="predicted"/>
<feature type="region of interest" description="Disordered" evidence="1">
    <location>
        <begin position="345"/>
        <end position="409"/>
    </location>
</feature>
<gene>
    <name evidence="2" type="ORF">BKA67DRAFT_177483</name>
</gene>
<reference evidence="2" key="1">
    <citation type="journal article" date="2021" name="Nat. Commun.">
        <title>Genetic determinants of endophytism in the Arabidopsis root mycobiome.</title>
        <authorList>
            <person name="Mesny F."/>
            <person name="Miyauchi S."/>
            <person name="Thiergart T."/>
            <person name="Pickel B."/>
            <person name="Atanasova L."/>
            <person name="Karlsson M."/>
            <person name="Huettel B."/>
            <person name="Barry K.W."/>
            <person name="Haridas S."/>
            <person name="Chen C."/>
            <person name="Bauer D."/>
            <person name="Andreopoulos W."/>
            <person name="Pangilinan J."/>
            <person name="LaButti K."/>
            <person name="Riley R."/>
            <person name="Lipzen A."/>
            <person name="Clum A."/>
            <person name="Drula E."/>
            <person name="Henrissat B."/>
            <person name="Kohler A."/>
            <person name="Grigoriev I.V."/>
            <person name="Martin F.M."/>
            <person name="Hacquard S."/>
        </authorList>
    </citation>
    <scope>NUCLEOTIDE SEQUENCE</scope>
    <source>
        <strain evidence="2">MPI-SDFR-AT-0073</strain>
    </source>
</reference>
<protein>
    <submittedName>
        <fullName evidence="2">Uncharacterized protein</fullName>
    </submittedName>
</protein>
<evidence type="ECO:0000313" key="2">
    <source>
        <dbReference type="EMBL" id="KAH6657015.1"/>
    </source>
</evidence>
<dbReference type="OrthoDB" id="5236058at2759"/>
<dbReference type="Proteomes" id="UP000758603">
    <property type="component" value="Unassembled WGS sequence"/>
</dbReference>
<sequence length="430" mass="46932">MMESLMACLAPCLGPCFGHQSRTTELSSYDDRHTNNIRAKFKKPPKFVVTDTPIEMVSTPAAAFTALAPSFNIPPTAVVPVRAATTALMLGELGELFDKVDEMLSDPGIQYAVCGLTALVSYGFAGRGASAVSIIVPASSKDVIRPWIMAASNGKTSSSPNGFEVRMRNGTKRSVKIKWTEDQKFNKMGKTTSPISARGAKVLVLPSLLEQIASAFKKECSKGVPAQNKKVDTIAEDIFWILDYAVEHNIALEKTYLGVFLTLDFWGPFHEYMGDQTYVVMQLCTQANLPIAKALEEARRLSVVRQHDQLLAQHGAQPMGPVDIQPGPFQGMRTLGREAVPSMYTLKSKDSQSDVTGPSVGRSLTRPPQLDSKLSHHNRVSLDEGVRQNSAQIPPSRGSSKGVRPARNVHQVRASVDLVDARNERPDGWL</sequence>
<dbReference type="AlphaFoldDB" id="A0A9P8US35"/>
<dbReference type="EMBL" id="JAGPXC010000002">
    <property type="protein sequence ID" value="KAH6657015.1"/>
    <property type="molecule type" value="Genomic_DNA"/>
</dbReference>
<feature type="compositionally biased region" description="Polar residues" evidence="1">
    <location>
        <begin position="387"/>
        <end position="399"/>
    </location>
</feature>
<organism evidence="2 3">
    <name type="scientific">Truncatella angustata</name>
    <dbReference type="NCBI Taxonomy" id="152316"/>
    <lineage>
        <taxon>Eukaryota</taxon>
        <taxon>Fungi</taxon>
        <taxon>Dikarya</taxon>
        <taxon>Ascomycota</taxon>
        <taxon>Pezizomycotina</taxon>
        <taxon>Sordariomycetes</taxon>
        <taxon>Xylariomycetidae</taxon>
        <taxon>Amphisphaeriales</taxon>
        <taxon>Sporocadaceae</taxon>
        <taxon>Truncatella</taxon>
    </lineage>
</organism>
<name>A0A9P8US35_9PEZI</name>
<evidence type="ECO:0000256" key="1">
    <source>
        <dbReference type="SAM" id="MobiDB-lite"/>
    </source>
</evidence>
<dbReference type="GeneID" id="70124154"/>
<keyword evidence="3" id="KW-1185">Reference proteome</keyword>
<comment type="caution">
    <text evidence="2">The sequence shown here is derived from an EMBL/GenBank/DDBJ whole genome shotgun (WGS) entry which is preliminary data.</text>
</comment>
<dbReference type="RefSeq" id="XP_045961249.1">
    <property type="nucleotide sequence ID" value="XM_046095261.1"/>
</dbReference>
<evidence type="ECO:0000313" key="3">
    <source>
        <dbReference type="Proteomes" id="UP000758603"/>
    </source>
</evidence>